<dbReference type="AlphaFoldDB" id="A0A0F9E124"/>
<feature type="non-terminal residue" evidence="1">
    <location>
        <position position="1"/>
    </location>
</feature>
<accession>A0A0F9E124</accession>
<organism evidence="1">
    <name type="scientific">marine sediment metagenome</name>
    <dbReference type="NCBI Taxonomy" id="412755"/>
    <lineage>
        <taxon>unclassified sequences</taxon>
        <taxon>metagenomes</taxon>
        <taxon>ecological metagenomes</taxon>
    </lineage>
</organism>
<protein>
    <submittedName>
        <fullName evidence="1">Uncharacterized protein</fullName>
    </submittedName>
</protein>
<name>A0A0F9E124_9ZZZZ</name>
<sequence>HPVMDLKLPALQFKFGDKTLMCFLADSEGNSIVLELFEALGEYIADVEDAQLDAMEENERLFVAKMIADGRLTKAEAAV</sequence>
<proteinExistence type="predicted"/>
<gene>
    <name evidence="1" type="ORF">LCGC14_2132250</name>
</gene>
<comment type="caution">
    <text evidence="1">The sequence shown here is derived from an EMBL/GenBank/DDBJ whole genome shotgun (WGS) entry which is preliminary data.</text>
</comment>
<reference evidence="1" key="1">
    <citation type="journal article" date="2015" name="Nature">
        <title>Complex archaea that bridge the gap between prokaryotes and eukaryotes.</title>
        <authorList>
            <person name="Spang A."/>
            <person name="Saw J.H."/>
            <person name="Jorgensen S.L."/>
            <person name="Zaremba-Niedzwiedzka K."/>
            <person name="Martijn J."/>
            <person name="Lind A.E."/>
            <person name="van Eijk R."/>
            <person name="Schleper C."/>
            <person name="Guy L."/>
            <person name="Ettema T.J."/>
        </authorList>
    </citation>
    <scope>NUCLEOTIDE SEQUENCE</scope>
</reference>
<evidence type="ECO:0000313" key="1">
    <source>
        <dbReference type="EMBL" id="KKL67709.1"/>
    </source>
</evidence>
<dbReference type="EMBL" id="LAZR01026772">
    <property type="protein sequence ID" value="KKL67709.1"/>
    <property type="molecule type" value="Genomic_DNA"/>
</dbReference>